<name>A6TRR0_ALKMQ</name>
<dbReference type="eggNOG" id="COG1677">
    <property type="taxonomic scope" value="Bacteria"/>
</dbReference>
<evidence type="ECO:0000256" key="1">
    <source>
        <dbReference type="ARBA" id="ARBA00004117"/>
    </source>
</evidence>
<dbReference type="PANTHER" id="PTHR34653">
    <property type="match status" value="1"/>
</dbReference>
<dbReference type="OrthoDB" id="9812413at2"/>
<dbReference type="InterPro" id="IPR001624">
    <property type="entry name" value="FliE"/>
</dbReference>
<organism evidence="6 7">
    <name type="scientific">Alkaliphilus metalliredigens (strain QYMF)</name>
    <dbReference type="NCBI Taxonomy" id="293826"/>
    <lineage>
        <taxon>Bacteria</taxon>
        <taxon>Bacillati</taxon>
        <taxon>Bacillota</taxon>
        <taxon>Clostridia</taxon>
        <taxon>Peptostreptococcales</taxon>
        <taxon>Natronincolaceae</taxon>
        <taxon>Alkaliphilus</taxon>
    </lineage>
</organism>
<comment type="subcellular location">
    <subcellularLocation>
        <location evidence="1 4">Bacterial flagellum basal body</location>
    </subcellularLocation>
</comment>
<dbReference type="Pfam" id="PF02049">
    <property type="entry name" value="FliE"/>
    <property type="match status" value="1"/>
</dbReference>
<sequence>MQVNSLLKIQNQNSIENLGLFQKESNNSQTTFNDLFKNAINEANILDQMAQNDSVKLATGELDNIHEAMITAQKADVSLQFIMQVRNKVLDAYREIMRMQI</sequence>
<dbReference type="GO" id="GO:0009425">
    <property type="term" value="C:bacterial-type flagellum basal body"/>
    <property type="evidence" value="ECO:0007669"/>
    <property type="project" value="UniProtKB-SubCell"/>
</dbReference>
<accession>A6TRR0</accession>
<dbReference type="EMBL" id="CP000724">
    <property type="protein sequence ID" value="ABR48878.1"/>
    <property type="molecule type" value="Genomic_DNA"/>
</dbReference>
<evidence type="ECO:0000256" key="4">
    <source>
        <dbReference type="HAMAP-Rule" id="MF_00724"/>
    </source>
</evidence>
<evidence type="ECO:0000313" key="6">
    <source>
        <dbReference type="EMBL" id="ABR48878.1"/>
    </source>
</evidence>
<dbReference type="GO" id="GO:0071973">
    <property type="term" value="P:bacterial-type flagellum-dependent cell motility"/>
    <property type="evidence" value="ECO:0007669"/>
    <property type="project" value="InterPro"/>
</dbReference>
<dbReference type="HAMAP" id="MF_00724">
    <property type="entry name" value="FliE"/>
    <property type="match status" value="1"/>
</dbReference>
<dbReference type="KEGG" id="amt:Amet_2726"/>
<reference evidence="7" key="1">
    <citation type="journal article" date="2016" name="Genome Announc.">
        <title>Complete genome sequence of Alkaliphilus metalliredigens strain QYMF, an alkaliphilic and metal-reducing bacterium isolated from borax-contaminated leachate ponds.</title>
        <authorList>
            <person name="Hwang C."/>
            <person name="Copeland A."/>
            <person name="Lucas S."/>
            <person name="Lapidus A."/>
            <person name="Barry K."/>
            <person name="Detter J.C."/>
            <person name="Glavina Del Rio T."/>
            <person name="Hammon N."/>
            <person name="Israni S."/>
            <person name="Dalin E."/>
            <person name="Tice H."/>
            <person name="Pitluck S."/>
            <person name="Chertkov O."/>
            <person name="Brettin T."/>
            <person name="Bruce D."/>
            <person name="Han C."/>
            <person name="Schmutz J."/>
            <person name="Larimer F."/>
            <person name="Land M.L."/>
            <person name="Hauser L."/>
            <person name="Kyrpides N."/>
            <person name="Mikhailova N."/>
            <person name="Ye Q."/>
            <person name="Zhou J."/>
            <person name="Richardson P."/>
            <person name="Fields M.W."/>
        </authorList>
    </citation>
    <scope>NUCLEOTIDE SEQUENCE [LARGE SCALE GENOMIC DNA]</scope>
    <source>
        <strain evidence="7">QYMF</strain>
    </source>
</reference>
<dbReference type="HOGENOM" id="CLU_147249_3_1_9"/>
<protein>
    <recommendedName>
        <fullName evidence="4 5">Flagellar hook-basal body complex protein FliE</fullName>
    </recommendedName>
</protein>
<dbReference type="PRINTS" id="PR01006">
    <property type="entry name" value="FLGHOOKFLIE"/>
</dbReference>
<dbReference type="GO" id="GO:0005198">
    <property type="term" value="F:structural molecule activity"/>
    <property type="evidence" value="ECO:0007669"/>
    <property type="project" value="UniProtKB-UniRule"/>
</dbReference>
<keyword evidence="6" id="KW-0966">Cell projection</keyword>
<evidence type="ECO:0000313" key="7">
    <source>
        <dbReference type="Proteomes" id="UP000001572"/>
    </source>
</evidence>
<dbReference type="PANTHER" id="PTHR34653:SF1">
    <property type="entry name" value="FLAGELLAR HOOK-BASAL BODY COMPLEX PROTEIN FLIE"/>
    <property type="match status" value="1"/>
</dbReference>
<keyword evidence="6" id="KW-0282">Flagellum</keyword>
<dbReference type="STRING" id="293826.Amet_2726"/>
<keyword evidence="3 4" id="KW-0975">Bacterial flagellum</keyword>
<keyword evidence="6" id="KW-0969">Cilium</keyword>
<comment type="similarity">
    <text evidence="2 4">Belongs to the FliE family.</text>
</comment>
<evidence type="ECO:0000256" key="3">
    <source>
        <dbReference type="ARBA" id="ARBA00023143"/>
    </source>
</evidence>
<evidence type="ECO:0000256" key="5">
    <source>
        <dbReference type="NCBIfam" id="TIGR00205"/>
    </source>
</evidence>
<dbReference type="Proteomes" id="UP000001572">
    <property type="component" value="Chromosome"/>
</dbReference>
<evidence type="ECO:0000256" key="2">
    <source>
        <dbReference type="ARBA" id="ARBA00009272"/>
    </source>
</evidence>
<dbReference type="GO" id="GO:0003774">
    <property type="term" value="F:cytoskeletal motor activity"/>
    <property type="evidence" value="ECO:0007669"/>
    <property type="project" value="InterPro"/>
</dbReference>
<dbReference type="RefSeq" id="WP_012063851.1">
    <property type="nucleotide sequence ID" value="NC_009633.1"/>
</dbReference>
<dbReference type="NCBIfam" id="TIGR00205">
    <property type="entry name" value="fliE"/>
    <property type="match status" value="1"/>
</dbReference>
<gene>
    <name evidence="4" type="primary">fliE</name>
    <name evidence="6" type="ordered locus">Amet_2726</name>
</gene>
<keyword evidence="7" id="KW-1185">Reference proteome</keyword>
<proteinExistence type="inferred from homology"/>
<dbReference type="AlphaFoldDB" id="A6TRR0"/>